<dbReference type="Pfam" id="PF00781">
    <property type="entry name" value="DAGK_cat"/>
    <property type="match status" value="1"/>
</dbReference>
<dbReference type="Pfam" id="PF19279">
    <property type="entry name" value="YegS_C"/>
    <property type="match status" value="1"/>
</dbReference>
<comment type="cofactor">
    <cofactor evidence="1">
        <name>Mg(2+)</name>
        <dbReference type="ChEBI" id="CHEBI:18420"/>
    </cofactor>
</comment>
<gene>
    <name evidence="12" type="primary">ytlR</name>
    <name evidence="12" type="ORF">AM1BK_08820</name>
</gene>
<dbReference type="GO" id="GO:0016301">
    <property type="term" value="F:kinase activity"/>
    <property type="evidence" value="ECO:0007669"/>
    <property type="project" value="UniProtKB-KW"/>
</dbReference>
<evidence type="ECO:0000256" key="6">
    <source>
        <dbReference type="ARBA" id="ARBA00022777"/>
    </source>
</evidence>
<evidence type="ECO:0000256" key="10">
    <source>
        <dbReference type="ARBA" id="ARBA00023264"/>
    </source>
</evidence>
<evidence type="ECO:0000313" key="13">
    <source>
        <dbReference type="Proteomes" id="UP000637074"/>
    </source>
</evidence>
<evidence type="ECO:0000259" key="11">
    <source>
        <dbReference type="PROSITE" id="PS50146"/>
    </source>
</evidence>
<evidence type="ECO:0000313" key="12">
    <source>
        <dbReference type="EMBL" id="GHH97339.1"/>
    </source>
</evidence>
<protein>
    <submittedName>
        <fullName evidence="12">Lipid kinase YtlR</fullName>
    </submittedName>
</protein>
<keyword evidence="9" id="KW-0594">Phospholipid biosynthesis</keyword>
<keyword evidence="6 12" id="KW-0418">Kinase</keyword>
<dbReference type="InterPro" id="IPR050187">
    <property type="entry name" value="Lipid_Phosphate_FormReg"/>
</dbReference>
<evidence type="ECO:0000256" key="4">
    <source>
        <dbReference type="ARBA" id="ARBA00022679"/>
    </source>
</evidence>
<keyword evidence="4" id="KW-0808">Transferase</keyword>
<dbReference type="InterPro" id="IPR005218">
    <property type="entry name" value="Diacylglycerol/lipid_kinase"/>
</dbReference>
<keyword evidence="5" id="KW-0547">Nucleotide-binding</keyword>
<comment type="caution">
    <text evidence="12">The sequence shown here is derived from an EMBL/GenBank/DDBJ whole genome shotgun (WGS) entry which is preliminary data.</text>
</comment>
<feature type="domain" description="DAGKc" evidence="11">
    <location>
        <begin position="1"/>
        <end position="135"/>
    </location>
</feature>
<reference evidence="12 13" key="1">
    <citation type="journal article" date="2022" name="Int. J. Syst. Evol. Microbiol.">
        <title>Neobacillus kokaensis sp. nov., isolated from soil.</title>
        <authorList>
            <person name="Yuki K."/>
            <person name="Matsubara H."/>
            <person name="Yamaguchi S."/>
        </authorList>
    </citation>
    <scope>NUCLEOTIDE SEQUENCE [LARGE SCALE GENOMIC DNA]</scope>
    <source>
        <strain evidence="12 13">LOB 377</strain>
    </source>
</reference>
<dbReference type="InterPro" id="IPR017438">
    <property type="entry name" value="ATP-NAD_kinase_N"/>
</dbReference>
<dbReference type="PROSITE" id="PS50146">
    <property type="entry name" value="DAGK"/>
    <property type="match status" value="1"/>
</dbReference>
<comment type="similarity">
    <text evidence="2">Belongs to the diacylglycerol/lipid kinase family.</text>
</comment>
<evidence type="ECO:0000256" key="5">
    <source>
        <dbReference type="ARBA" id="ARBA00022741"/>
    </source>
</evidence>
<dbReference type="EMBL" id="BNDS01000002">
    <property type="protein sequence ID" value="GHH97339.1"/>
    <property type="molecule type" value="Genomic_DNA"/>
</dbReference>
<keyword evidence="3" id="KW-0444">Lipid biosynthesis</keyword>
<keyword evidence="7" id="KW-0067">ATP-binding</keyword>
<keyword evidence="8" id="KW-0443">Lipid metabolism</keyword>
<evidence type="ECO:0000256" key="3">
    <source>
        <dbReference type="ARBA" id="ARBA00022516"/>
    </source>
</evidence>
<dbReference type="InterPro" id="IPR016064">
    <property type="entry name" value="NAD/diacylglycerol_kinase_sf"/>
</dbReference>
<dbReference type="Gene3D" id="2.60.200.40">
    <property type="match status" value="1"/>
</dbReference>
<dbReference type="Proteomes" id="UP000637074">
    <property type="component" value="Unassembled WGS sequence"/>
</dbReference>
<evidence type="ECO:0000256" key="8">
    <source>
        <dbReference type="ARBA" id="ARBA00023098"/>
    </source>
</evidence>
<sequence length="327" mass="37248">MRSMYFIINPKAGNGRCRKVWGKIELQLKDEQIPYLAFFTEYPEHAKQLARQIAAKNDHEKIIIAVGGDGTMHEVMNGIFKHKNITLGFIPGGTGNDYSRGFKIPADPASALKVLLRLSKSELVQIDTGKMTMEDGREEYFINNMGAGFDALIAYKVNHSRIKAFFNKLSLGRLVYVYLLLRELFTFKTATIDLSIDGYKHTFNQTWFVTVSNQPYYGGGMKIAPEAVPNDGFLDITVVHELSKWKLLLVFFSVFWGKHIYFSEVKTFKGKQVSIQSKEKLFVHGDGEHIGQSPLKIDIQVKAMQVLTRWQNMKEVDVKARDSNDIH</sequence>
<dbReference type="Gene3D" id="3.40.50.10330">
    <property type="entry name" value="Probable inorganic polyphosphate/atp-NAD kinase, domain 1"/>
    <property type="match status" value="1"/>
</dbReference>
<proteinExistence type="inferred from homology"/>
<keyword evidence="10" id="KW-1208">Phospholipid metabolism</keyword>
<dbReference type="SMART" id="SM00046">
    <property type="entry name" value="DAGKc"/>
    <property type="match status" value="1"/>
</dbReference>
<evidence type="ECO:0000256" key="2">
    <source>
        <dbReference type="ARBA" id="ARBA00005983"/>
    </source>
</evidence>
<dbReference type="SUPFAM" id="SSF111331">
    <property type="entry name" value="NAD kinase/diacylglycerol kinase-like"/>
    <property type="match status" value="1"/>
</dbReference>
<dbReference type="PANTHER" id="PTHR12358:SF54">
    <property type="entry name" value="SPHINGOSINE KINASE RELATED PROTEIN"/>
    <property type="match status" value="1"/>
</dbReference>
<dbReference type="PANTHER" id="PTHR12358">
    <property type="entry name" value="SPHINGOSINE KINASE"/>
    <property type="match status" value="1"/>
</dbReference>
<organism evidence="12 13">
    <name type="scientific">Neobacillus kokaensis</name>
    <dbReference type="NCBI Taxonomy" id="2759023"/>
    <lineage>
        <taxon>Bacteria</taxon>
        <taxon>Bacillati</taxon>
        <taxon>Bacillota</taxon>
        <taxon>Bacilli</taxon>
        <taxon>Bacillales</taxon>
        <taxon>Bacillaceae</taxon>
        <taxon>Neobacillus</taxon>
    </lineage>
</organism>
<evidence type="ECO:0000256" key="7">
    <source>
        <dbReference type="ARBA" id="ARBA00022840"/>
    </source>
</evidence>
<dbReference type="InterPro" id="IPR045540">
    <property type="entry name" value="YegS/DAGK_C"/>
</dbReference>
<dbReference type="RefSeq" id="WP_191270055.1">
    <property type="nucleotide sequence ID" value="NZ_BNDS01000002.1"/>
</dbReference>
<evidence type="ECO:0000256" key="1">
    <source>
        <dbReference type="ARBA" id="ARBA00001946"/>
    </source>
</evidence>
<accession>A0ABQ3MZU4</accession>
<evidence type="ECO:0000256" key="9">
    <source>
        <dbReference type="ARBA" id="ARBA00023209"/>
    </source>
</evidence>
<keyword evidence="13" id="KW-1185">Reference proteome</keyword>
<name>A0ABQ3MZU4_9BACI</name>
<dbReference type="InterPro" id="IPR001206">
    <property type="entry name" value="Diacylglycerol_kinase_cat_dom"/>
</dbReference>
<dbReference type="NCBIfam" id="TIGR00147">
    <property type="entry name" value="YegS/Rv2252/BmrU family lipid kinase"/>
    <property type="match status" value="1"/>
</dbReference>